<evidence type="ECO:0000259" key="1">
    <source>
        <dbReference type="Pfam" id="PF18990"/>
    </source>
</evidence>
<organism evidence="2 3">
    <name type="scientific">Xanthocytophaga flava</name>
    <dbReference type="NCBI Taxonomy" id="3048013"/>
    <lineage>
        <taxon>Bacteria</taxon>
        <taxon>Pseudomonadati</taxon>
        <taxon>Bacteroidota</taxon>
        <taxon>Cytophagia</taxon>
        <taxon>Cytophagales</taxon>
        <taxon>Rhodocytophagaceae</taxon>
        <taxon>Xanthocytophaga</taxon>
    </lineage>
</organism>
<proteinExistence type="predicted"/>
<name>A0AAE3U9C4_9BACT</name>
<dbReference type="Pfam" id="PF18990">
    <property type="entry name" value="DUF5723"/>
    <property type="match status" value="1"/>
</dbReference>
<sequence length="502" mass="54837">MKKILPFLLAFAGLYEVNAQQTLGLSGSNYSGTHGIFLNPASIADSRMSFYLDLFSAQVGASNNYVKGPIGFSGIEKESFTVKNNGKDKYLNVQGQAQAFSFMVKMSPVHSLALTNRVRYGITANNVSEGLAKIIWDSDNNDYSTFQGIHFNLNMNAYKETGLTYARVIKTTPEYSLKGGITINRVAGITSAHITSKEMSFSSYDQTNEQGETETILDIQKIQLQYAYVQSEAYDNTLDNGGFGTFFGKGLPGKGWGVNLGATFEKLEASTGVSEGKHKLDSLRMVHKKGAKLDLGNGKMTNNYKYRVGFSLMDVGSMRYSGNYVQSYDITRTNTKISLDSLDGSTDDIAGTLNNALGVTDSEKKTSFSSSLPTAIQLSFDYHIKGKLYVNAVWVQSLKGKYALGMRQPSLLAVTPRLEMRWFEVAVPVGLTGNYKNLTIGTHIKAGILHFGSDNIAGLLGMGKTSGLDVYTGIHIPIFAKNTQSKSKSSKREHSEGVPTRE</sequence>
<evidence type="ECO:0000313" key="2">
    <source>
        <dbReference type="EMBL" id="MDJ1481549.1"/>
    </source>
</evidence>
<gene>
    <name evidence="2" type="ORF">QNI16_13705</name>
</gene>
<protein>
    <submittedName>
        <fullName evidence="2">DUF5723 family protein</fullName>
    </submittedName>
</protein>
<comment type="caution">
    <text evidence="2">The sequence shown here is derived from an EMBL/GenBank/DDBJ whole genome shotgun (WGS) entry which is preliminary data.</text>
</comment>
<reference evidence="2" key="1">
    <citation type="submission" date="2023-05" db="EMBL/GenBank/DDBJ databases">
        <authorList>
            <person name="Zhang X."/>
        </authorList>
    </citation>
    <scope>NUCLEOTIDE SEQUENCE</scope>
    <source>
        <strain evidence="2">YF14B1</strain>
    </source>
</reference>
<dbReference type="InterPro" id="IPR043781">
    <property type="entry name" value="DUF5723"/>
</dbReference>
<dbReference type="EMBL" id="JASJOS010000005">
    <property type="protein sequence ID" value="MDJ1481549.1"/>
    <property type="molecule type" value="Genomic_DNA"/>
</dbReference>
<dbReference type="RefSeq" id="WP_313979459.1">
    <property type="nucleotide sequence ID" value="NZ_JASJOS010000005.1"/>
</dbReference>
<accession>A0AAE3U9C4</accession>
<feature type="domain" description="DUF5723" evidence="1">
    <location>
        <begin position="40"/>
        <end position="454"/>
    </location>
</feature>
<dbReference type="Proteomes" id="UP001241110">
    <property type="component" value="Unassembled WGS sequence"/>
</dbReference>
<dbReference type="AlphaFoldDB" id="A0AAE3U9C4"/>
<evidence type="ECO:0000313" key="3">
    <source>
        <dbReference type="Proteomes" id="UP001241110"/>
    </source>
</evidence>